<accession>A0AAV2GNH6</accession>
<reference evidence="1 2" key="1">
    <citation type="submission" date="2024-04" db="EMBL/GenBank/DDBJ databases">
        <authorList>
            <person name="Fracassetti M."/>
        </authorList>
    </citation>
    <scope>NUCLEOTIDE SEQUENCE [LARGE SCALE GENOMIC DNA]</scope>
</reference>
<dbReference type="AlphaFoldDB" id="A0AAV2GNH6"/>
<organism evidence="1 2">
    <name type="scientific">Linum trigynum</name>
    <dbReference type="NCBI Taxonomy" id="586398"/>
    <lineage>
        <taxon>Eukaryota</taxon>
        <taxon>Viridiplantae</taxon>
        <taxon>Streptophyta</taxon>
        <taxon>Embryophyta</taxon>
        <taxon>Tracheophyta</taxon>
        <taxon>Spermatophyta</taxon>
        <taxon>Magnoliopsida</taxon>
        <taxon>eudicotyledons</taxon>
        <taxon>Gunneridae</taxon>
        <taxon>Pentapetalae</taxon>
        <taxon>rosids</taxon>
        <taxon>fabids</taxon>
        <taxon>Malpighiales</taxon>
        <taxon>Linaceae</taxon>
        <taxon>Linum</taxon>
    </lineage>
</organism>
<dbReference type="Proteomes" id="UP001497516">
    <property type="component" value="Chromosome 9"/>
</dbReference>
<proteinExistence type="predicted"/>
<dbReference type="EMBL" id="OZ034822">
    <property type="protein sequence ID" value="CAL1412007.1"/>
    <property type="molecule type" value="Genomic_DNA"/>
</dbReference>
<sequence length="102" mass="11767">MGCRPWSQISKLKPLIWSRARFEVRCAWLSFWHDKWTTTATLAKVYPRVVVAAVNPNSMVLENIVMISRRYKFPGEDYLAAISTVKSMFLHLGDLPKEDSHA</sequence>
<keyword evidence="2" id="KW-1185">Reference proteome</keyword>
<evidence type="ECO:0000313" key="1">
    <source>
        <dbReference type="EMBL" id="CAL1412007.1"/>
    </source>
</evidence>
<name>A0AAV2GNH6_9ROSI</name>
<gene>
    <name evidence="1" type="ORF">LTRI10_LOCUS51329</name>
</gene>
<evidence type="ECO:0000313" key="2">
    <source>
        <dbReference type="Proteomes" id="UP001497516"/>
    </source>
</evidence>
<protein>
    <submittedName>
        <fullName evidence="1">Uncharacterized protein</fullName>
    </submittedName>
</protein>